<evidence type="ECO:0000313" key="2">
    <source>
        <dbReference type="Proteomes" id="UP001347796"/>
    </source>
</evidence>
<dbReference type="SUPFAM" id="SSF51338">
    <property type="entry name" value="Composite domain of metallo-dependent hydrolases"/>
    <property type="match status" value="1"/>
</dbReference>
<organism evidence="1 2">
    <name type="scientific">Patella caerulea</name>
    <name type="common">Rayed Mediterranean limpet</name>
    <dbReference type="NCBI Taxonomy" id="87958"/>
    <lineage>
        <taxon>Eukaryota</taxon>
        <taxon>Metazoa</taxon>
        <taxon>Spiralia</taxon>
        <taxon>Lophotrochozoa</taxon>
        <taxon>Mollusca</taxon>
        <taxon>Gastropoda</taxon>
        <taxon>Patellogastropoda</taxon>
        <taxon>Patelloidea</taxon>
        <taxon>Patellidae</taxon>
        <taxon>Patella</taxon>
    </lineage>
</organism>
<dbReference type="InterPro" id="IPR011059">
    <property type="entry name" value="Metal-dep_hydrolase_composite"/>
</dbReference>
<comment type="caution">
    <text evidence="1">The sequence shown here is derived from an EMBL/GenBank/DDBJ whole genome shotgun (WGS) entry which is preliminary data.</text>
</comment>
<name>A0AAN8Q5W7_PATCE</name>
<dbReference type="Gene3D" id="2.30.40.10">
    <property type="entry name" value="Urease, subunit C, domain 1"/>
    <property type="match status" value="1"/>
</dbReference>
<keyword evidence="2" id="KW-1185">Reference proteome</keyword>
<dbReference type="Proteomes" id="UP001347796">
    <property type="component" value="Unassembled WGS sequence"/>
</dbReference>
<dbReference type="GO" id="GO:0016810">
    <property type="term" value="F:hydrolase activity, acting on carbon-nitrogen (but not peptide) bonds"/>
    <property type="evidence" value="ECO:0007669"/>
    <property type="project" value="InterPro"/>
</dbReference>
<protein>
    <submittedName>
        <fullName evidence="1">Uncharacterized protein</fullName>
    </submittedName>
</protein>
<accession>A0AAN8Q5W7</accession>
<gene>
    <name evidence="1" type="ORF">SNE40_003856</name>
</gene>
<dbReference type="AlphaFoldDB" id="A0AAN8Q5W7"/>
<proteinExistence type="predicted"/>
<evidence type="ECO:0000313" key="1">
    <source>
        <dbReference type="EMBL" id="KAK6192380.1"/>
    </source>
</evidence>
<sequence>MTVHGVPLYVITNGQVVLDEGQLKMTQGLGRFVIQNMFMVKYELGNKCASHKE</sequence>
<reference evidence="1 2" key="1">
    <citation type="submission" date="2024-01" db="EMBL/GenBank/DDBJ databases">
        <title>The genome of the rayed Mediterranean limpet Patella caerulea (Linnaeus, 1758).</title>
        <authorList>
            <person name="Anh-Thu Weber A."/>
            <person name="Halstead-Nussloch G."/>
        </authorList>
    </citation>
    <scope>NUCLEOTIDE SEQUENCE [LARGE SCALE GENOMIC DNA]</scope>
    <source>
        <strain evidence="1">AATW-2023a</strain>
        <tissue evidence="1">Whole specimen</tissue>
    </source>
</reference>
<dbReference type="EMBL" id="JAZGQO010000002">
    <property type="protein sequence ID" value="KAK6192380.1"/>
    <property type="molecule type" value="Genomic_DNA"/>
</dbReference>